<dbReference type="EMBL" id="KV748790">
    <property type="protein sequence ID" value="OCL13064.1"/>
    <property type="molecule type" value="Genomic_DNA"/>
</dbReference>
<dbReference type="PANTHER" id="PTHR38790">
    <property type="entry name" value="2EXR DOMAIN-CONTAINING PROTEIN-RELATED"/>
    <property type="match status" value="1"/>
</dbReference>
<protein>
    <submittedName>
        <fullName evidence="1">Uncharacterized protein</fullName>
    </submittedName>
</protein>
<evidence type="ECO:0000313" key="1">
    <source>
        <dbReference type="EMBL" id="OCL13064.1"/>
    </source>
</evidence>
<dbReference type="OrthoDB" id="2951834at2759"/>
<dbReference type="Proteomes" id="UP000250140">
    <property type="component" value="Unassembled WGS sequence"/>
</dbReference>
<proteinExistence type="predicted"/>
<name>A0A8E2JXB6_9PEZI</name>
<reference evidence="1 2" key="1">
    <citation type="journal article" date="2016" name="Nat. Commun.">
        <title>Ectomycorrhizal ecology is imprinted in the genome of the dominant symbiotic fungus Cenococcum geophilum.</title>
        <authorList>
            <consortium name="DOE Joint Genome Institute"/>
            <person name="Peter M."/>
            <person name="Kohler A."/>
            <person name="Ohm R.A."/>
            <person name="Kuo A."/>
            <person name="Krutzmann J."/>
            <person name="Morin E."/>
            <person name="Arend M."/>
            <person name="Barry K.W."/>
            <person name="Binder M."/>
            <person name="Choi C."/>
            <person name="Clum A."/>
            <person name="Copeland A."/>
            <person name="Grisel N."/>
            <person name="Haridas S."/>
            <person name="Kipfer T."/>
            <person name="LaButti K."/>
            <person name="Lindquist E."/>
            <person name="Lipzen A."/>
            <person name="Maire R."/>
            <person name="Meier B."/>
            <person name="Mihaltcheva S."/>
            <person name="Molinier V."/>
            <person name="Murat C."/>
            <person name="Poggeler S."/>
            <person name="Quandt C.A."/>
            <person name="Sperisen C."/>
            <person name="Tritt A."/>
            <person name="Tisserant E."/>
            <person name="Crous P.W."/>
            <person name="Henrissat B."/>
            <person name="Nehls U."/>
            <person name="Egli S."/>
            <person name="Spatafora J.W."/>
            <person name="Grigoriev I.V."/>
            <person name="Martin F.M."/>
        </authorList>
    </citation>
    <scope>NUCLEOTIDE SEQUENCE [LARGE SCALE GENOMIC DNA]</scope>
    <source>
        <strain evidence="1 2">CBS 207.34</strain>
    </source>
</reference>
<accession>A0A8E2JXB6</accession>
<keyword evidence="2" id="KW-1185">Reference proteome</keyword>
<gene>
    <name evidence="1" type="ORF">AOQ84DRAFT_360097</name>
</gene>
<organism evidence="1 2">
    <name type="scientific">Glonium stellatum</name>
    <dbReference type="NCBI Taxonomy" id="574774"/>
    <lineage>
        <taxon>Eukaryota</taxon>
        <taxon>Fungi</taxon>
        <taxon>Dikarya</taxon>
        <taxon>Ascomycota</taxon>
        <taxon>Pezizomycotina</taxon>
        <taxon>Dothideomycetes</taxon>
        <taxon>Pleosporomycetidae</taxon>
        <taxon>Gloniales</taxon>
        <taxon>Gloniaceae</taxon>
        <taxon>Glonium</taxon>
    </lineage>
</organism>
<sequence>MFRSIPTCRKNAFRNRWVTRNSNRSFLLKIPAEIRIKIWYYALQASHEEAGTAWIAPFSPVIVEVLSPSERLYVETSSNIDSVYWGTVLMSSLLLVNQQVHDEVEDVLYKRFMFHLHQLSVGMKIPRTRLLSEHTISLIQSVYTGILLSFSTSKLAITNWTAKVHLVGLSYRLPRLQRLFLRIDFEEEFGPMYPCLETADMIIEFLKAMQHAVKVSFQDPSPAHEGLSSVINECRRRLGNSKDLGLAQ</sequence>
<evidence type="ECO:0000313" key="2">
    <source>
        <dbReference type="Proteomes" id="UP000250140"/>
    </source>
</evidence>
<dbReference type="AlphaFoldDB" id="A0A8E2JXB6"/>